<dbReference type="SUPFAM" id="SSF55920">
    <property type="entry name" value="Creatinase/aminopeptidase"/>
    <property type="match status" value="1"/>
</dbReference>
<keyword evidence="3 6" id="KW-0378">Hydrolase</keyword>
<feature type="domain" description="Peptidase M24" evidence="5">
    <location>
        <begin position="47"/>
        <end position="109"/>
    </location>
</feature>
<dbReference type="InterPro" id="IPR000994">
    <property type="entry name" value="Pept_M24"/>
</dbReference>
<comment type="cofactor">
    <cofactor evidence="1">
        <name>Mn(2+)</name>
        <dbReference type="ChEBI" id="CHEBI:29035"/>
    </cofactor>
</comment>
<evidence type="ECO:0000313" key="7">
    <source>
        <dbReference type="Proteomes" id="UP000255106"/>
    </source>
</evidence>
<dbReference type="EC" id="3.4.13.9" evidence="6"/>
<protein>
    <submittedName>
        <fullName evidence="6">Xaa-Pro dipeptidase</fullName>
        <ecNumber evidence="6">3.4.13.9</ecNumber>
    </submittedName>
</protein>
<dbReference type="Gene3D" id="3.90.230.10">
    <property type="entry name" value="Creatinase/methionine aminopeptidase superfamily"/>
    <property type="match status" value="1"/>
</dbReference>
<keyword evidence="2" id="KW-0479">Metal-binding</keyword>
<dbReference type="GO" id="GO:0046872">
    <property type="term" value="F:metal ion binding"/>
    <property type="evidence" value="ECO:0007669"/>
    <property type="project" value="UniProtKB-KW"/>
</dbReference>
<dbReference type="GO" id="GO:0102009">
    <property type="term" value="F:proline dipeptidase activity"/>
    <property type="evidence" value="ECO:0007669"/>
    <property type="project" value="UniProtKB-EC"/>
</dbReference>
<dbReference type="AlphaFoldDB" id="A0A377LQ40"/>
<keyword evidence="6" id="KW-0645">Protease</keyword>
<dbReference type="Pfam" id="PF00557">
    <property type="entry name" value="Peptidase_M24"/>
    <property type="match status" value="1"/>
</dbReference>
<evidence type="ECO:0000256" key="4">
    <source>
        <dbReference type="ARBA" id="ARBA00023211"/>
    </source>
</evidence>
<keyword evidence="4" id="KW-0464">Manganese</keyword>
<dbReference type="GO" id="GO:0005829">
    <property type="term" value="C:cytosol"/>
    <property type="evidence" value="ECO:0007669"/>
    <property type="project" value="TreeGrafter"/>
</dbReference>
<dbReference type="GO" id="GO:0006508">
    <property type="term" value="P:proteolysis"/>
    <property type="evidence" value="ECO:0007669"/>
    <property type="project" value="TreeGrafter"/>
</dbReference>
<gene>
    <name evidence="6" type="primary">pepQ_1</name>
    <name evidence="6" type="ORF">NCTC10005_01145</name>
</gene>
<evidence type="ECO:0000256" key="1">
    <source>
        <dbReference type="ARBA" id="ARBA00001936"/>
    </source>
</evidence>
<proteinExistence type="predicted"/>
<dbReference type="InterPro" id="IPR036005">
    <property type="entry name" value="Creatinase/aminopeptidase-like"/>
</dbReference>
<dbReference type="Proteomes" id="UP000255106">
    <property type="component" value="Unassembled WGS sequence"/>
</dbReference>
<dbReference type="PANTHER" id="PTHR43226:SF8">
    <property type="entry name" value="XAA-PRO DIPEPTIDASE"/>
    <property type="match status" value="1"/>
</dbReference>
<dbReference type="InterPro" id="IPR052433">
    <property type="entry name" value="X-Pro_dipept-like"/>
</dbReference>
<keyword evidence="6" id="KW-0224">Dipeptidase</keyword>
<reference evidence="6 7" key="1">
    <citation type="submission" date="2018-06" db="EMBL/GenBank/DDBJ databases">
        <authorList>
            <consortium name="Pathogen Informatics"/>
            <person name="Doyle S."/>
        </authorList>
    </citation>
    <scope>NUCLEOTIDE SEQUENCE [LARGE SCALE GENOMIC DNA]</scope>
    <source>
        <strain evidence="6 7">NCTC10005</strain>
    </source>
</reference>
<evidence type="ECO:0000256" key="2">
    <source>
        <dbReference type="ARBA" id="ARBA00022723"/>
    </source>
</evidence>
<accession>A0A377LQ40</accession>
<evidence type="ECO:0000259" key="5">
    <source>
        <dbReference type="Pfam" id="PF00557"/>
    </source>
</evidence>
<sequence>MAILPTLARSRRRALGLDIPADKLNPKGVLDFLHYYRAYKTDYELYCMREAQKTAVNGHRAAHEAFQSGMSEFDINQAYLTATGHRDTDVPYSNIVALNEHASVLHYTNWITMCRLRCAASCWTQAQSTTATRLT</sequence>
<name>A0A377LQ40_ENTCL</name>
<dbReference type="GO" id="GO:0004177">
    <property type="term" value="F:aminopeptidase activity"/>
    <property type="evidence" value="ECO:0007669"/>
    <property type="project" value="TreeGrafter"/>
</dbReference>
<evidence type="ECO:0000313" key="6">
    <source>
        <dbReference type="EMBL" id="STQ08467.1"/>
    </source>
</evidence>
<organism evidence="6 7">
    <name type="scientific">Enterobacter cloacae</name>
    <dbReference type="NCBI Taxonomy" id="550"/>
    <lineage>
        <taxon>Bacteria</taxon>
        <taxon>Pseudomonadati</taxon>
        <taxon>Pseudomonadota</taxon>
        <taxon>Gammaproteobacteria</taxon>
        <taxon>Enterobacterales</taxon>
        <taxon>Enterobacteriaceae</taxon>
        <taxon>Enterobacter</taxon>
        <taxon>Enterobacter cloacae complex</taxon>
    </lineage>
</organism>
<dbReference type="EMBL" id="UGJB01000004">
    <property type="protein sequence ID" value="STQ08467.1"/>
    <property type="molecule type" value="Genomic_DNA"/>
</dbReference>
<dbReference type="PANTHER" id="PTHR43226">
    <property type="entry name" value="XAA-PRO AMINOPEPTIDASE 3"/>
    <property type="match status" value="1"/>
</dbReference>
<evidence type="ECO:0000256" key="3">
    <source>
        <dbReference type="ARBA" id="ARBA00022801"/>
    </source>
</evidence>